<keyword evidence="13" id="KW-0830">Ubiquinone</keyword>
<keyword evidence="9" id="KW-0999">Mitochondrion inner membrane</keyword>
<geneLocation type="mitochondrion" evidence="21"/>
<dbReference type="InterPro" id="IPR005797">
    <property type="entry name" value="Cyt_b/b6_N"/>
</dbReference>
<evidence type="ECO:0000256" key="15">
    <source>
        <dbReference type="ARBA" id="ARBA00023136"/>
    </source>
</evidence>
<dbReference type="CTD" id="4519"/>
<dbReference type="SUPFAM" id="SSF81342">
    <property type="entry name" value="Transmembrane di-heme cytochromes"/>
    <property type="match status" value="1"/>
</dbReference>
<dbReference type="InterPro" id="IPR027387">
    <property type="entry name" value="Cytb/b6-like_sf"/>
</dbReference>
<keyword evidence="10 18" id="KW-0249">Electron transport</keyword>
<keyword evidence="8 17" id="KW-0479">Metal-binding</keyword>
<dbReference type="PROSITE" id="PS51003">
    <property type="entry name" value="CYTB_CTER"/>
    <property type="match status" value="1"/>
</dbReference>
<evidence type="ECO:0000256" key="2">
    <source>
        <dbReference type="ARBA" id="ARBA00004448"/>
    </source>
</evidence>
<dbReference type="GO" id="GO:0016491">
    <property type="term" value="F:oxidoreductase activity"/>
    <property type="evidence" value="ECO:0007669"/>
    <property type="project" value="UniProtKB-UniRule"/>
</dbReference>
<dbReference type="InterPro" id="IPR030689">
    <property type="entry name" value="Cytochrome_b"/>
</dbReference>
<feature type="transmembrane region" description="Helical" evidence="18">
    <location>
        <begin position="116"/>
        <end position="137"/>
    </location>
</feature>
<evidence type="ECO:0000256" key="6">
    <source>
        <dbReference type="ARBA" id="ARBA00022660"/>
    </source>
</evidence>
<dbReference type="InterPro" id="IPR016174">
    <property type="entry name" value="Di-haem_cyt_TM"/>
</dbReference>
<evidence type="ECO:0000256" key="12">
    <source>
        <dbReference type="ARBA" id="ARBA00023004"/>
    </source>
</evidence>
<comment type="cofactor">
    <cofactor evidence="18">
        <name>heme b</name>
        <dbReference type="ChEBI" id="CHEBI:60344"/>
    </cofactor>
    <text evidence="18">Binds 2 heme groups non-covalently.</text>
</comment>
<dbReference type="PANTHER" id="PTHR19271:SF16">
    <property type="entry name" value="CYTOCHROME B"/>
    <property type="match status" value="1"/>
</dbReference>
<evidence type="ECO:0000256" key="4">
    <source>
        <dbReference type="ARBA" id="ARBA00022448"/>
    </source>
</evidence>
<evidence type="ECO:0000256" key="5">
    <source>
        <dbReference type="ARBA" id="ARBA00022617"/>
    </source>
</evidence>
<evidence type="ECO:0000256" key="13">
    <source>
        <dbReference type="ARBA" id="ARBA00023075"/>
    </source>
</evidence>
<evidence type="ECO:0000256" key="9">
    <source>
        <dbReference type="ARBA" id="ARBA00022792"/>
    </source>
</evidence>
<keyword evidence="11 18" id="KW-1133">Transmembrane helix</keyword>
<feature type="binding site" description="axial binding residue" evidence="17">
    <location>
        <position position="87"/>
    </location>
    <ligand>
        <name>heme b</name>
        <dbReference type="ChEBI" id="CHEBI:60344"/>
        <label>b562</label>
    </ligand>
    <ligandPart>
        <name>Fe</name>
        <dbReference type="ChEBI" id="CHEBI:18248"/>
    </ligandPart>
</feature>
<dbReference type="Pfam" id="PF00032">
    <property type="entry name" value="Cytochrom_B_C"/>
    <property type="match status" value="1"/>
</dbReference>
<accession>Q2I6Z5</accession>
<dbReference type="InterPro" id="IPR036150">
    <property type="entry name" value="Cyt_b/b6_C_sf"/>
</dbReference>
<keyword evidence="12 17" id="KW-0408">Iron</keyword>
<dbReference type="GeneID" id="3907695"/>
<feature type="binding site" description="axial binding residue" evidence="17">
    <location>
        <position position="101"/>
    </location>
    <ligand>
        <name>heme b</name>
        <dbReference type="ChEBI" id="CHEBI:60344"/>
        <label>b566</label>
    </ligand>
    <ligandPart>
        <name>Fe</name>
        <dbReference type="ChEBI" id="CHEBI:18248"/>
    </ligandPart>
</feature>
<evidence type="ECO:0000256" key="17">
    <source>
        <dbReference type="PIRSR" id="PIRSR038885-2"/>
    </source>
</evidence>
<feature type="domain" description="Cytochrome b/b6 N-terminal region profile" evidence="19">
    <location>
        <begin position="1"/>
        <end position="213"/>
    </location>
</feature>
<evidence type="ECO:0000256" key="11">
    <source>
        <dbReference type="ARBA" id="ARBA00022989"/>
    </source>
</evidence>
<dbReference type="RefSeq" id="YP_492558.1">
    <property type="nucleotide sequence ID" value="NC_007782.1"/>
</dbReference>
<dbReference type="GO" id="GO:0006122">
    <property type="term" value="P:mitochondrial electron transport, ubiquinol to cytochrome c"/>
    <property type="evidence" value="ECO:0007669"/>
    <property type="project" value="TreeGrafter"/>
</dbReference>
<keyword evidence="6 18" id="KW-0679">Respiratory chain</keyword>
<feature type="binding site" description="axial binding residue" evidence="17">
    <location>
        <position position="186"/>
    </location>
    <ligand>
        <name>heme b</name>
        <dbReference type="ChEBI" id="CHEBI:60344"/>
        <label>b562</label>
    </ligand>
    <ligandPart>
        <name>Fe</name>
        <dbReference type="ChEBI" id="CHEBI:18248"/>
    </ligandPart>
</feature>
<keyword evidence="7 18" id="KW-0812">Transmembrane</keyword>
<evidence type="ECO:0000256" key="14">
    <source>
        <dbReference type="ARBA" id="ARBA00023128"/>
    </source>
</evidence>
<dbReference type="PANTHER" id="PTHR19271">
    <property type="entry name" value="CYTOCHROME B"/>
    <property type="match status" value="1"/>
</dbReference>
<dbReference type="Pfam" id="PF00033">
    <property type="entry name" value="Cytochrome_B"/>
    <property type="match status" value="1"/>
</dbReference>
<feature type="transmembrane region" description="Helical" evidence="18">
    <location>
        <begin position="325"/>
        <end position="344"/>
    </location>
</feature>
<dbReference type="InterPro" id="IPR005798">
    <property type="entry name" value="Cyt_b/b6_C"/>
</dbReference>
<evidence type="ECO:0000256" key="3">
    <source>
        <dbReference type="ARBA" id="ARBA00013531"/>
    </source>
</evidence>
<sequence length="389" mass="43926">MNTKTFSAYKKPIIWGWVDSSFVSLPAPMNLNYWWNFGSLLGLCLIMQLISGLFLSFHYSAHESTAFEAVVHIERNVNFGWLLRSIHANGASAFFFCMYAHIGRGLYYGCYCQRKVWLSGVVLFLITMGIAFLGYVLPWGQMSFWGATVITNLLTAIPMVGSPLVKWVWGGFSVSGVTLTRFYSLHFILPFVLSMLVLGHVILLHDKGSSNPLGISSDTGKIRFHPYYSTKDLLGGCVFLTLFMGLVLLYPHMLGAPENFFPANPLSTPAHIQPEWYFLFAYTILRSMPNKSLGVLYMGFSIFSLVFFSMYHTSVFQSSFWTPPLGVLFALQGFVWVMLTWLGGKPAEPPYIMWGQIFSVCFLLFYPSTLVVSAAWQYIVRMVPTNTPL</sequence>
<feature type="transmembrane region" description="Helical" evidence="18">
    <location>
        <begin position="233"/>
        <end position="250"/>
    </location>
</feature>
<feature type="transmembrane region" description="Helical" evidence="18">
    <location>
        <begin position="182"/>
        <end position="203"/>
    </location>
</feature>
<evidence type="ECO:0000256" key="8">
    <source>
        <dbReference type="ARBA" id="ARBA00022723"/>
    </source>
</evidence>
<keyword evidence="4 18" id="KW-0813">Transport</keyword>
<comment type="similarity">
    <text evidence="18">Belongs to the cytochrome b family.</text>
</comment>
<organism evidence="21">
    <name type="scientific">Lottia digitalis</name>
    <name type="common">California fingered limpet</name>
    <dbReference type="NCBI Taxonomy" id="225159"/>
    <lineage>
        <taxon>Eukaryota</taxon>
        <taxon>Metazoa</taxon>
        <taxon>Spiralia</taxon>
        <taxon>Lophotrochozoa</taxon>
        <taxon>Mollusca</taxon>
        <taxon>Gastropoda</taxon>
        <taxon>Patellogastropoda</taxon>
        <taxon>Lottioidea</taxon>
        <taxon>Lottiidae</taxon>
        <taxon>Lottia</taxon>
    </lineage>
</organism>
<dbReference type="PIRSF" id="PIRSF038885">
    <property type="entry name" value="COB"/>
    <property type="match status" value="1"/>
</dbReference>
<protein>
    <recommendedName>
        <fullName evidence="3 18">Cytochrome b</fullName>
    </recommendedName>
</protein>
<name>Q2I6Z5_9GAST</name>
<gene>
    <name evidence="21" type="primary">CYTB</name>
</gene>
<keyword evidence="15 18" id="KW-0472">Membrane</keyword>
<feature type="transmembrane region" description="Helical" evidence="18">
    <location>
        <begin position="295"/>
        <end position="313"/>
    </location>
</feature>
<evidence type="ECO:0000256" key="1">
    <source>
        <dbReference type="ARBA" id="ARBA00002566"/>
    </source>
</evidence>
<comment type="function">
    <text evidence="1 18">Component of the ubiquinol-cytochrome c reductase complex (complex III or cytochrome b-c1 complex) that is part of the mitochondrial respiratory chain. The b-c1 complex mediates electron transfer from ubiquinol to cytochrome c. Contributes to the generation of a proton gradient across the mitochondrial membrane that is then used for ATP synthesis.</text>
</comment>
<feature type="binding site" description="axial binding residue" evidence="17">
    <location>
        <position position="200"/>
    </location>
    <ligand>
        <name>heme b</name>
        <dbReference type="ChEBI" id="CHEBI:60344"/>
        <label>b566</label>
    </ligand>
    <ligandPart>
        <name>Fe</name>
        <dbReference type="ChEBI" id="CHEBI:18248"/>
    </ligandPart>
</feature>
<evidence type="ECO:0000256" key="16">
    <source>
        <dbReference type="PIRSR" id="PIRSR038885-1"/>
    </source>
</evidence>
<feature type="transmembrane region" description="Helical" evidence="18">
    <location>
        <begin position="33"/>
        <end position="55"/>
    </location>
</feature>
<dbReference type="InterPro" id="IPR048259">
    <property type="entry name" value="Cytochrome_b_N_euk/bac"/>
</dbReference>
<comment type="cofactor">
    <cofactor evidence="17">
        <name>heme</name>
        <dbReference type="ChEBI" id="CHEBI:30413"/>
    </cofactor>
    <text evidence="17">Binds 2 heme groups non-covalently.</text>
</comment>
<evidence type="ECO:0000259" key="19">
    <source>
        <dbReference type="PROSITE" id="PS51002"/>
    </source>
</evidence>
<dbReference type="EMBL" id="DQ238599">
    <property type="protein sequence ID" value="ABC00934.1"/>
    <property type="molecule type" value="Genomic_DNA"/>
</dbReference>
<feature type="transmembrane region" description="Helical" evidence="18">
    <location>
        <begin position="143"/>
        <end position="161"/>
    </location>
</feature>
<dbReference type="GO" id="GO:0008121">
    <property type="term" value="F:quinol-cytochrome-c reductase activity"/>
    <property type="evidence" value="ECO:0007669"/>
    <property type="project" value="InterPro"/>
</dbReference>
<feature type="transmembrane region" description="Helical" evidence="18">
    <location>
        <begin position="351"/>
        <end position="379"/>
    </location>
</feature>
<feature type="binding site" evidence="16">
    <location>
        <position position="205"/>
    </location>
    <ligand>
        <name>a ubiquinone</name>
        <dbReference type="ChEBI" id="CHEBI:16389"/>
    </ligand>
</feature>
<keyword evidence="14 18" id="KW-0496">Mitochondrion</keyword>
<evidence type="ECO:0000256" key="10">
    <source>
        <dbReference type="ARBA" id="ARBA00022982"/>
    </source>
</evidence>
<keyword evidence="5 17" id="KW-0349">Heme</keyword>
<dbReference type="Gene3D" id="1.20.810.10">
    <property type="entry name" value="Cytochrome Bc1 Complex, Chain C"/>
    <property type="match status" value="1"/>
</dbReference>
<evidence type="ECO:0000256" key="7">
    <source>
        <dbReference type="ARBA" id="ARBA00022692"/>
    </source>
</evidence>
<dbReference type="GO" id="GO:0045275">
    <property type="term" value="C:respiratory chain complex III"/>
    <property type="evidence" value="ECO:0007669"/>
    <property type="project" value="InterPro"/>
</dbReference>
<evidence type="ECO:0000256" key="18">
    <source>
        <dbReference type="RuleBase" id="RU362117"/>
    </source>
</evidence>
<dbReference type="GO" id="GO:0046872">
    <property type="term" value="F:metal ion binding"/>
    <property type="evidence" value="ECO:0007669"/>
    <property type="project" value="UniProtKB-UniRule"/>
</dbReference>
<dbReference type="CDD" id="cd00290">
    <property type="entry name" value="cytochrome_b_C"/>
    <property type="match status" value="1"/>
</dbReference>
<evidence type="ECO:0000313" key="21">
    <source>
        <dbReference type="EMBL" id="ABC00934.1"/>
    </source>
</evidence>
<reference evidence="21" key="1">
    <citation type="journal article" date="2006" name="Mol. Phylogenet. Evol.">
        <title>Rolling circle amplification of metazoan mitochondrial genomes.</title>
        <authorList>
            <person name="Simison W.B."/>
            <person name="Lindberg D.R."/>
            <person name="Boore J.L."/>
        </authorList>
    </citation>
    <scope>NUCLEOTIDE SEQUENCE</scope>
</reference>
<dbReference type="InterPro" id="IPR048260">
    <property type="entry name" value="Cytochrome_b_C_euk/bac"/>
</dbReference>
<feature type="domain" description="Cytochrome b/b6 C-terminal region profile" evidence="20">
    <location>
        <begin position="214"/>
        <end position="384"/>
    </location>
</feature>
<evidence type="ECO:0000259" key="20">
    <source>
        <dbReference type="PROSITE" id="PS51003"/>
    </source>
</evidence>
<comment type="subcellular location">
    <subcellularLocation>
        <location evidence="2">Mitochondrion inner membrane</location>
        <topology evidence="2">Multi-pass membrane protein</topology>
    </subcellularLocation>
</comment>
<dbReference type="PROSITE" id="PS51002">
    <property type="entry name" value="CYTB_NTER"/>
    <property type="match status" value="1"/>
</dbReference>
<proteinExistence type="inferred from homology"/>
<dbReference type="CDD" id="cd00284">
    <property type="entry name" value="Cytochrome_b_N"/>
    <property type="match status" value="1"/>
</dbReference>
<dbReference type="SUPFAM" id="SSF81648">
    <property type="entry name" value="a domain/subunit of cytochrome bc1 complex (Ubiquinol-cytochrome c reductase)"/>
    <property type="match status" value="1"/>
</dbReference>
<dbReference type="AlphaFoldDB" id="Q2I6Z5"/>
<dbReference type="GO" id="GO:0005743">
    <property type="term" value="C:mitochondrial inner membrane"/>
    <property type="evidence" value="ECO:0007669"/>
    <property type="project" value="UniProtKB-SubCell"/>
</dbReference>